<evidence type="ECO:0000259" key="1">
    <source>
        <dbReference type="Pfam" id="PF01936"/>
    </source>
</evidence>
<gene>
    <name evidence="2" type="ORF">KV203_02795</name>
</gene>
<keyword evidence="3" id="KW-1185">Reference proteome</keyword>
<name>A0ABX8S9C0_9ACTN</name>
<dbReference type="Gene3D" id="3.40.50.1010">
    <property type="entry name" value="5'-nuclease"/>
    <property type="match status" value="1"/>
</dbReference>
<sequence length="356" mass="39343">MPTAIFVDLENIVLPAWMTATDTKAKVRREDIRAKAVTRELVSGILDQADDSIMIRNTYGSAKSFRGQQRLTDAGFKHVHVSGAGTHKNASDIHMTTDIMQALYTKDFIDRFVIVSGDSDFAPVMHVLAENNKCVVAIGNRKTPRSVKAIARNYLDIAEFAAEPTAPASGPALPAEPLPSASPDDLMVRAWFLAVPPTGTQGEPQQTVRKPAYLWRLLSQLAQAHGMTLDDDMAEFYRNHAGDFRWTEEEIVPTDPDALDQREDAPYLTHDAQSEIAELIRANLDESRGRATIEDLRDDLIRVIGPRLTGCYGLYKPWNLAAYLNLYARTIRLGRTSSGNYYATLQPLAEVSGAVG</sequence>
<protein>
    <submittedName>
        <fullName evidence="2">NYN domain-containing protein</fullName>
    </submittedName>
</protein>
<organism evidence="2 3">
    <name type="scientific">Skermania pinensis</name>
    <dbReference type="NCBI Taxonomy" id="39122"/>
    <lineage>
        <taxon>Bacteria</taxon>
        <taxon>Bacillati</taxon>
        <taxon>Actinomycetota</taxon>
        <taxon>Actinomycetes</taxon>
        <taxon>Mycobacteriales</taxon>
        <taxon>Gordoniaceae</taxon>
        <taxon>Skermania</taxon>
    </lineage>
</organism>
<evidence type="ECO:0000313" key="3">
    <source>
        <dbReference type="Proteomes" id="UP000887023"/>
    </source>
</evidence>
<reference evidence="2" key="1">
    <citation type="submission" date="2021-07" db="EMBL/GenBank/DDBJ databases">
        <title>Candidatus Kaistella beijingensis sp. nov. isolated from a municipal wastewater treatment plant is involved in sludge foaming.</title>
        <authorList>
            <person name="Song Y."/>
            <person name="Liu S.-J."/>
        </authorList>
    </citation>
    <scope>NUCLEOTIDE SEQUENCE</scope>
    <source>
        <strain evidence="2">DSM 43998</strain>
    </source>
</reference>
<dbReference type="EMBL" id="CP079105">
    <property type="protein sequence ID" value="QXQ14368.1"/>
    <property type="molecule type" value="Genomic_DNA"/>
</dbReference>
<proteinExistence type="predicted"/>
<dbReference type="Pfam" id="PF01936">
    <property type="entry name" value="NYN"/>
    <property type="match status" value="1"/>
</dbReference>
<dbReference type="PANTHER" id="PTHR35811:SF1">
    <property type="entry name" value="HTH OST-TYPE DOMAIN-CONTAINING PROTEIN"/>
    <property type="match status" value="1"/>
</dbReference>
<feature type="domain" description="NYN" evidence="1">
    <location>
        <begin position="3"/>
        <end position="157"/>
    </location>
</feature>
<accession>A0ABX8S9C0</accession>
<dbReference type="PANTHER" id="PTHR35811">
    <property type="entry name" value="SLR1870 PROTEIN"/>
    <property type="match status" value="1"/>
</dbReference>
<dbReference type="RefSeq" id="WP_066466801.1">
    <property type="nucleotide sequence ID" value="NZ_CBCRUZ010000003.1"/>
</dbReference>
<evidence type="ECO:0000313" key="2">
    <source>
        <dbReference type="EMBL" id="QXQ14368.1"/>
    </source>
</evidence>
<dbReference type="InterPro" id="IPR021139">
    <property type="entry name" value="NYN"/>
</dbReference>
<dbReference type="Proteomes" id="UP000887023">
    <property type="component" value="Chromosome"/>
</dbReference>